<reference evidence="2 3" key="1">
    <citation type="journal article" date="2008" name="Nat. Biotechnol.">
        <title>Genome sequencing and analysis of the filamentous fungus Penicillium chrysogenum.</title>
        <authorList>
            <person name="van den Berg M.A."/>
            <person name="Albang R."/>
            <person name="Albermann K."/>
            <person name="Badger J.H."/>
            <person name="Daran J.-M."/>
            <person name="Driessen A.J.M."/>
            <person name="Garcia-Estrada C."/>
            <person name="Fedorova N.D."/>
            <person name="Harris D.M."/>
            <person name="Heijne W.H.M."/>
            <person name="Joardar V.S."/>
            <person name="Kiel J.A.K.W."/>
            <person name="Kovalchuk A."/>
            <person name="Martin J.F."/>
            <person name="Nierman W.C."/>
            <person name="Nijland J.G."/>
            <person name="Pronk J.T."/>
            <person name="Roubos J.A."/>
            <person name="van der Klei I.J."/>
            <person name="van Peij N.N.M.E."/>
            <person name="Veenhuis M."/>
            <person name="von Doehren H."/>
            <person name="Wagner C."/>
            <person name="Wortman J.R."/>
            <person name="Bovenberg R.A.L."/>
        </authorList>
    </citation>
    <scope>NUCLEOTIDE SEQUENCE [LARGE SCALE GENOMIC DNA]</scope>
    <source>
        <strain evidence="3">ATCC 28089 / DSM 1075 / NRRL 1951 / Wisconsin 54-1255</strain>
    </source>
</reference>
<sequence length="133" mass="14328">MEFSFFATLLLWLLAPVYARCLWNFQALLGPPGRAFLETASLAATVVKTTYEKTGPPVSSDADSCGVAITYPVAYRVLDIHGCCSAGAARVHPRIQPAPVFVGRVCSTCTHSGDETRKISIKADDCKPDYGDD</sequence>
<dbReference type="Proteomes" id="UP000000724">
    <property type="component" value="Contig Pc00c16"/>
</dbReference>
<feature type="chain" id="PRO_5002843501" description="DAN domain-containing protein" evidence="1">
    <location>
        <begin position="20"/>
        <end position="133"/>
    </location>
</feature>
<name>B6H9K7_PENRW</name>
<dbReference type="EMBL" id="AM920431">
    <property type="protein sequence ID" value="CAP93786.1"/>
    <property type="molecule type" value="Genomic_DNA"/>
</dbReference>
<dbReference type="AlphaFoldDB" id="B6H9K7"/>
<gene>
    <name evidence="2" type="ORF">Pc16g11160</name>
    <name evidence="2" type="ORF">PCH_Pc16g11160</name>
</gene>
<evidence type="ECO:0008006" key="4">
    <source>
        <dbReference type="Google" id="ProtNLM"/>
    </source>
</evidence>
<feature type="signal peptide" evidence="1">
    <location>
        <begin position="1"/>
        <end position="19"/>
    </location>
</feature>
<keyword evidence="1" id="KW-0732">Signal</keyword>
<evidence type="ECO:0000313" key="3">
    <source>
        <dbReference type="Proteomes" id="UP000000724"/>
    </source>
</evidence>
<organism evidence="2 3">
    <name type="scientific">Penicillium rubens (strain ATCC 28089 / DSM 1075 / NRRL 1951 / Wisconsin 54-1255)</name>
    <name type="common">Penicillium chrysogenum</name>
    <dbReference type="NCBI Taxonomy" id="500485"/>
    <lineage>
        <taxon>Eukaryota</taxon>
        <taxon>Fungi</taxon>
        <taxon>Dikarya</taxon>
        <taxon>Ascomycota</taxon>
        <taxon>Pezizomycotina</taxon>
        <taxon>Eurotiomycetes</taxon>
        <taxon>Eurotiomycetidae</taxon>
        <taxon>Eurotiales</taxon>
        <taxon>Aspergillaceae</taxon>
        <taxon>Penicillium</taxon>
        <taxon>Penicillium chrysogenum species complex</taxon>
    </lineage>
</organism>
<evidence type="ECO:0000313" key="2">
    <source>
        <dbReference type="EMBL" id="CAP93786.1"/>
    </source>
</evidence>
<evidence type="ECO:0000256" key="1">
    <source>
        <dbReference type="SAM" id="SignalP"/>
    </source>
</evidence>
<proteinExistence type="predicted"/>
<protein>
    <recommendedName>
        <fullName evidence="4">DAN domain-containing protein</fullName>
    </recommendedName>
</protein>
<accession>B6H9K7</accession>
<dbReference type="HOGENOM" id="CLU_1907362_0_0_1"/>
<keyword evidence="3" id="KW-1185">Reference proteome</keyword>
<dbReference type="VEuPathDB" id="FungiDB:PCH_Pc16g11160"/>